<evidence type="ECO:0000313" key="3">
    <source>
        <dbReference type="Proteomes" id="UP000054248"/>
    </source>
</evidence>
<gene>
    <name evidence="2" type="ORF">M407DRAFT_161424</name>
</gene>
<evidence type="ECO:0000256" key="1">
    <source>
        <dbReference type="SAM" id="MobiDB-lite"/>
    </source>
</evidence>
<reference evidence="3" key="2">
    <citation type="submission" date="2015-01" db="EMBL/GenBank/DDBJ databases">
        <title>Evolutionary Origins and Diversification of the Mycorrhizal Mutualists.</title>
        <authorList>
            <consortium name="DOE Joint Genome Institute"/>
            <consortium name="Mycorrhizal Genomics Consortium"/>
            <person name="Kohler A."/>
            <person name="Kuo A."/>
            <person name="Nagy L.G."/>
            <person name="Floudas D."/>
            <person name="Copeland A."/>
            <person name="Barry K.W."/>
            <person name="Cichocki N."/>
            <person name="Veneault-Fourrey C."/>
            <person name="LaButti K."/>
            <person name="Lindquist E.A."/>
            <person name="Lipzen A."/>
            <person name="Lundell T."/>
            <person name="Morin E."/>
            <person name="Murat C."/>
            <person name="Riley R."/>
            <person name="Ohm R."/>
            <person name="Sun H."/>
            <person name="Tunlid A."/>
            <person name="Henrissat B."/>
            <person name="Grigoriev I.V."/>
            <person name="Hibbett D.S."/>
            <person name="Martin F."/>
        </authorList>
    </citation>
    <scope>NUCLEOTIDE SEQUENCE [LARGE SCALE GENOMIC DNA]</scope>
    <source>
        <strain evidence="3">MUT 4182</strain>
    </source>
</reference>
<organism evidence="2 3">
    <name type="scientific">Tulasnella calospora MUT 4182</name>
    <dbReference type="NCBI Taxonomy" id="1051891"/>
    <lineage>
        <taxon>Eukaryota</taxon>
        <taxon>Fungi</taxon>
        <taxon>Dikarya</taxon>
        <taxon>Basidiomycota</taxon>
        <taxon>Agaricomycotina</taxon>
        <taxon>Agaricomycetes</taxon>
        <taxon>Cantharellales</taxon>
        <taxon>Tulasnellaceae</taxon>
        <taxon>Tulasnella</taxon>
    </lineage>
</organism>
<evidence type="ECO:0000313" key="2">
    <source>
        <dbReference type="EMBL" id="KIO29936.1"/>
    </source>
</evidence>
<feature type="compositionally biased region" description="Polar residues" evidence="1">
    <location>
        <begin position="1"/>
        <end position="10"/>
    </location>
</feature>
<name>A0A0C3QP25_9AGAM</name>
<protein>
    <submittedName>
        <fullName evidence="2">Uncharacterized protein</fullName>
    </submittedName>
</protein>
<dbReference type="EMBL" id="KN822977">
    <property type="protein sequence ID" value="KIO29936.1"/>
    <property type="molecule type" value="Genomic_DNA"/>
</dbReference>
<accession>A0A0C3QP25</accession>
<dbReference type="AlphaFoldDB" id="A0A0C3QP25"/>
<reference evidence="2 3" key="1">
    <citation type="submission" date="2014-04" db="EMBL/GenBank/DDBJ databases">
        <authorList>
            <consortium name="DOE Joint Genome Institute"/>
            <person name="Kuo A."/>
            <person name="Girlanda M."/>
            <person name="Perotto S."/>
            <person name="Kohler A."/>
            <person name="Nagy L.G."/>
            <person name="Floudas D."/>
            <person name="Copeland A."/>
            <person name="Barry K.W."/>
            <person name="Cichocki N."/>
            <person name="Veneault-Fourrey C."/>
            <person name="LaButti K."/>
            <person name="Lindquist E.A."/>
            <person name="Lipzen A."/>
            <person name="Lundell T."/>
            <person name="Morin E."/>
            <person name="Murat C."/>
            <person name="Sun H."/>
            <person name="Tunlid A."/>
            <person name="Henrissat B."/>
            <person name="Grigoriev I.V."/>
            <person name="Hibbett D.S."/>
            <person name="Martin F."/>
            <person name="Nordberg H.P."/>
            <person name="Cantor M.N."/>
            <person name="Hua S.X."/>
        </authorList>
    </citation>
    <scope>NUCLEOTIDE SEQUENCE [LARGE SCALE GENOMIC DNA]</scope>
    <source>
        <strain evidence="2 3">MUT 4182</strain>
    </source>
</reference>
<dbReference type="Proteomes" id="UP000054248">
    <property type="component" value="Unassembled WGS sequence"/>
</dbReference>
<feature type="region of interest" description="Disordered" evidence="1">
    <location>
        <begin position="1"/>
        <end position="56"/>
    </location>
</feature>
<sequence>MPEASTTQVSPLLHRHHNDISSCGGVPAPSIDCRSKSSADNLIEGPRRDDGRCCPNILRMVGRTPKKSNSVV</sequence>
<keyword evidence="3" id="KW-1185">Reference proteome</keyword>
<dbReference type="HOGENOM" id="CLU_2724083_0_0_1"/>
<proteinExistence type="predicted"/>